<sequence length="456" mass="50692">MDKQKAIRMVTNMSERIDKIKHFFQVQIWQEAAQGTSRIRRLTNHAVRVIFVMIRQLSTGELNLRAMSLVFTTLLSLVPLIAVAFSVLKAFGVHNQIEPVLLNFMTPLGDRGAEMTANIIGFVENVKVGVLGSIGLGMLFYTIIALVQKVESAFNYVWRVKRPRTLARRFTDYLSVVMIGPVLVFSALGIAATVMKHDVVLTLQSIEPFGTLLLILTKLLPYFMIVLAFTFLYTFIPNTKVKLAPALGGAMVAGALWIGLGTLFATFVASSSNYTAIYSSFAILFFFMIWLYLGWYILLTGSQVAFYLQHPRFVLMGGKTLVLSPRLREKKGLWLMTIIARRFCNKQPAYSLSELEQLTALSSENLEDLLGMLEDGGFLVEVAGDKIAYTLAGDVSEIRVGEILACLRSAEEVGVSKLQQHTEPGIEAFFSEMTEAQNDVLDDLSLRDLAIGENAT</sequence>
<evidence type="ECO:0000313" key="8">
    <source>
        <dbReference type="Proteomes" id="UP000094379"/>
    </source>
</evidence>
<name>A0A1E3GQB8_9GAMM</name>
<feature type="transmembrane region" description="Helical" evidence="6">
    <location>
        <begin position="212"/>
        <end position="235"/>
    </location>
</feature>
<gene>
    <name evidence="7" type="ORF">A9E74_02030</name>
</gene>
<dbReference type="Pfam" id="PF03631">
    <property type="entry name" value="Virul_fac_BrkB"/>
    <property type="match status" value="1"/>
</dbReference>
<comment type="subcellular location">
    <subcellularLocation>
        <location evidence="1">Cell membrane</location>
        <topology evidence="1">Multi-pass membrane protein</topology>
    </subcellularLocation>
</comment>
<dbReference type="PANTHER" id="PTHR30213:SF0">
    <property type="entry name" value="UPF0761 MEMBRANE PROTEIN YIHY"/>
    <property type="match status" value="1"/>
</dbReference>
<keyword evidence="4 6" id="KW-1133">Transmembrane helix</keyword>
<dbReference type="Pfam" id="PF02082">
    <property type="entry name" value="Rrf2"/>
    <property type="match status" value="1"/>
</dbReference>
<dbReference type="SUPFAM" id="SSF46785">
    <property type="entry name" value="Winged helix' DNA-binding domain"/>
    <property type="match status" value="1"/>
</dbReference>
<feature type="transmembrane region" description="Helical" evidence="6">
    <location>
        <begin position="170"/>
        <end position="192"/>
    </location>
</feature>
<protein>
    <submittedName>
        <fullName evidence="7">Uncharacterized protein</fullName>
    </submittedName>
</protein>
<dbReference type="InterPro" id="IPR036390">
    <property type="entry name" value="WH_DNA-bd_sf"/>
</dbReference>
<dbReference type="InterPro" id="IPR036388">
    <property type="entry name" value="WH-like_DNA-bd_sf"/>
</dbReference>
<reference evidence="7 8" key="1">
    <citation type="submission" date="2016-07" db="EMBL/GenBank/DDBJ databases">
        <title>Draft Genome Sequence of Methylophaga muralis Bur 1.</title>
        <authorList>
            <person name="Vasilenko O.V."/>
            <person name="Doronina N.V."/>
            <person name="Shmareva M.N."/>
            <person name="Tarlachkov S.V."/>
            <person name="Mustakhimov I."/>
            <person name="Trotsenko Y.A."/>
        </authorList>
    </citation>
    <scope>NUCLEOTIDE SEQUENCE [LARGE SCALE GENOMIC DNA]</scope>
    <source>
        <strain evidence="7 8">Bur 1</strain>
    </source>
</reference>
<evidence type="ECO:0000256" key="4">
    <source>
        <dbReference type="ARBA" id="ARBA00022989"/>
    </source>
</evidence>
<feature type="transmembrane region" description="Helical" evidence="6">
    <location>
        <begin position="247"/>
        <end position="270"/>
    </location>
</feature>
<dbReference type="PANTHER" id="PTHR30213">
    <property type="entry name" value="INNER MEMBRANE PROTEIN YHJD"/>
    <property type="match status" value="1"/>
</dbReference>
<keyword evidence="3 6" id="KW-0812">Transmembrane</keyword>
<dbReference type="STRING" id="291169.A9E74_02030"/>
<dbReference type="Proteomes" id="UP000094379">
    <property type="component" value="Unassembled WGS sequence"/>
</dbReference>
<dbReference type="InterPro" id="IPR017039">
    <property type="entry name" value="Virul_fac_BrkB"/>
</dbReference>
<keyword evidence="8" id="KW-1185">Reference proteome</keyword>
<evidence type="ECO:0000256" key="2">
    <source>
        <dbReference type="ARBA" id="ARBA00022475"/>
    </source>
</evidence>
<organism evidence="7 8">
    <name type="scientific">Methylophaga muralis</name>
    <dbReference type="NCBI Taxonomy" id="291169"/>
    <lineage>
        <taxon>Bacteria</taxon>
        <taxon>Pseudomonadati</taxon>
        <taxon>Pseudomonadota</taxon>
        <taxon>Gammaproteobacteria</taxon>
        <taxon>Thiotrichales</taxon>
        <taxon>Piscirickettsiaceae</taxon>
        <taxon>Methylophaga</taxon>
    </lineage>
</organism>
<accession>A0A1E3GQB8</accession>
<feature type="transmembrane region" description="Helical" evidence="6">
    <location>
        <begin position="130"/>
        <end position="150"/>
    </location>
</feature>
<dbReference type="PATRIC" id="fig|291169.3.peg.2040"/>
<keyword evidence="2" id="KW-1003">Cell membrane</keyword>
<feature type="transmembrane region" description="Helical" evidence="6">
    <location>
        <begin position="62"/>
        <end position="85"/>
    </location>
</feature>
<evidence type="ECO:0000256" key="1">
    <source>
        <dbReference type="ARBA" id="ARBA00004651"/>
    </source>
</evidence>
<feature type="transmembrane region" description="Helical" evidence="6">
    <location>
        <begin position="276"/>
        <end position="299"/>
    </location>
</feature>
<comment type="caution">
    <text evidence="7">The sequence shown here is derived from an EMBL/GenBank/DDBJ whole genome shotgun (WGS) entry which is preliminary data.</text>
</comment>
<dbReference type="AlphaFoldDB" id="A0A1E3GQB8"/>
<dbReference type="GO" id="GO:0005886">
    <property type="term" value="C:plasma membrane"/>
    <property type="evidence" value="ECO:0007669"/>
    <property type="project" value="UniProtKB-SubCell"/>
</dbReference>
<evidence type="ECO:0000256" key="5">
    <source>
        <dbReference type="ARBA" id="ARBA00023136"/>
    </source>
</evidence>
<evidence type="ECO:0000256" key="3">
    <source>
        <dbReference type="ARBA" id="ARBA00022692"/>
    </source>
</evidence>
<dbReference type="Gene3D" id="1.10.10.10">
    <property type="entry name" value="Winged helix-like DNA-binding domain superfamily/Winged helix DNA-binding domain"/>
    <property type="match status" value="1"/>
</dbReference>
<dbReference type="NCBIfam" id="TIGR00765">
    <property type="entry name" value="yihY_not_rbn"/>
    <property type="match status" value="1"/>
</dbReference>
<dbReference type="InterPro" id="IPR000944">
    <property type="entry name" value="Tscrpt_reg_Rrf2"/>
</dbReference>
<dbReference type="EMBL" id="MCRI01000024">
    <property type="protein sequence ID" value="ODN66224.1"/>
    <property type="molecule type" value="Genomic_DNA"/>
</dbReference>
<evidence type="ECO:0000313" key="7">
    <source>
        <dbReference type="EMBL" id="ODN66224.1"/>
    </source>
</evidence>
<evidence type="ECO:0000256" key="6">
    <source>
        <dbReference type="SAM" id="Phobius"/>
    </source>
</evidence>
<proteinExistence type="predicted"/>
<keyword evidence="5 6" id="KW-0472">Membrane</keyword>